<dbReference type="SUPFAM" id="SSF48371">
    <property type="entry name" value="ARM repeat"/>
    <property type="match status" value="1"/>
</dbReference>
<organism evidence="1 2">
    <name type="scientific">Candidatus Pantoea formicae</name>
    <dbReference type="NCBI Taxonomy" id="2608355"/>
    <lineage>
        <taxon>Bacteria</taxon>
        <taxon>Pseudomonadati</taxon>
        <taxon>Pseudomonadota</taxon>
        <taxon>Gammaproteobacteria</taxon>
        <taxon>Enterobacterales</taxon>
        <taxon>Erwiniaceae</taxon>
        <taxon>Pantoea</taxon>
    </lineage>
</organism>
<dbReference type="Proteomes" id="UP000780690">
    <property type="component" value="Unassembled WGS sequence"/>
</dbReference>
<accession>A0ABX0R0K9</accession>
<comment type="caution">
    <text evidence="1">The sequence shown here is derived from an EMBL/GenBank/DDBJ whole genome shotgun (WGS) entry which is preliminary data.</text>
</comment>
<name>A0ABX0R0K9_9GAMM</name>
<keyword evidence="2" id="KW-1185">Reference proteome</keyword>
<reference evidence="1 2" key="1">
    <citation type="journal article" date="2019" name="bioRxiv">
        <title>Bacteria contribute to plant secondary compound degradation in a generalist herbivore system.</title>
        <authorList>
            <person name="Francoeur C.B."/>
            <person name="Khadempour L."/>
            <person name="Moreira-Soto R.D."/>
            <person name="Gotting K."/>
            <person name="Book A.J."/>
            <person name="Pinto-Tomas A.A."/>
            <person name="Keefover-Ring K."/>
            <person name="Currie C.R."/>
        </authorList>
    </citation>
    <scope>NUCLEOTIDE SEQUENCE [LARGE SCALE GENOMIC DNA]</scope>
    <source>
        <strain evidence="1 2">Acro-805</strain>
    </source>
</reference>
<gene>
    <name evidence="1" type="ORF">F3J38_13670</name>
</gene>
<dbReference type="EMBL" id="VWXD01000004">
    <property type="protein sequence ID" value="NIF01101.1"/>
    <property type="molecule type" value="Genomic_DNA"/>
</dbReference>
<proteinExistence type="predicted"/>
<dbReference type="RefSeq" id="WP_167139199.1">
    <property type="nucleotide sequence ID" value="NZ_VWXD01000004.1"/>
</dbReference>
<evidence type="ECO:0000313" key="2">
    <source>
        <dbReference type="Proteomes" id="UP000780690"/>
    </source>
</evidence>
<dbReference type="InterPro" id="IPR016024">
    <property type="entry name" value="ARM-type_fold"/>
</dbReference>
<sequence length="135" mass="15663">MIRSAKEFVLLRESDDPFDYRRAAEEEATEEIWLDVIRNYPNMKSWVAHNKTVPLEILNVLANDVDPDVRYSVAMKKKLSLEIFKRLASDEDYSVRLCIAKNKKAPSSILEMLSNDPEEDIKNLANENFSKIKTK</sequence>
<dbReference type="Gene3D" id="1.25.10.10">
    <property type="entry name" value="Leucine-rich Repeat Variant"/>
    <property type="match status" value="1"/>
</dbReference>
<protein>
    <submittedName>
        <fullName evidence="1">HEAT repeat domain-containing protein</fullName>
    </submittedName>
</protein>
<dbReference type="InterPro" id="IPR011989">
    <property type="entry name" value="ARM-like"/>
</dbReference>
<evidence type="ECO:0000313" key="1">
    <source>
        <dbReference type="EMBL" id="NIF01101.1"/>
    </source>
</evidence>